<reference evidence="2" key="1">
    <citation type="journal article" date="2014" name="Front. Microbiol.">
        <title>High frequency of phylogenetically diverse reductive dehalogenase-homologous genes in deep subseafloor sedimentary metagenomes.</title>
        <authorList>
            <person name="Kawai M."/>
            <person name="Futagami T."/>
            <person name="Toyoda A."/>
            <person name="Takaki Y."/>
            <person name="Nishi S."/>
            <person name="Hori S."/>
            <person name="Arai W."/>
            <person name="Tsubouchi T."/>
            <person name="Morono Y."/>
            <person name="Uchiyama I."/>
            <person name="Ito T."/>
            <person name="Fujiyama A."/>
            <person name="Inagaki F."/>
            <person name="Takami H."/>
        </authorList>
    </citation>
    <scope>NUCLEOTIDE SEQUENCE</scope>
    <source>
        <strain evidence="2">Expedition CK06-06</strain>
    </source>
</reference>
<protein>
    <submittedName>
        <fullName evidence="2">Uncharacterized protein</fullName>
    </submittedName>
</protein>
<dbReference type="Gene3D" id="2.120.10.30">
    <property type="entry name" value="TolB, C-terminal domain"/>
    <property type="match status" value="1"/>
</dbReference>
<keyword evidence="1" id="KW-1133">Transmembrane helix</keyword>
<feature type="non-terminal residue" evidence="2">
    <location>
        <position position="244"/>
    </location>
</feature>
<evidence type="ECO:0000256" key="1">
    <source>
        <dbReference type="SAM" id="Phobius"/>
    </source>
</evidence>
<dbReference type="EMBL" id="BARS01047488">
    <property type="protein sequence ID" value="GAG40290.1"/>
    <property type="molecule type" value="Genomic_DNA"/>
</dbReference>
<accession>X0XB34</accession>
<dbReference type="InterPro" id="IPR011042">
    <property type="entry name" value="6-blade_b-propeller_TolB-like"/>
</dbReference>
<dbReference type="AlphaFoldDB" id="X0XB34"/>
<organism evidence="2">
    <name type="scientific">marine sediment metagenome</name>
    <dbReference type="NCBI Taxonomy" id="412755"/>
    <lineage>
        <taxon>unclassified sequences</taxon>
        <taxon>metagenomes</taxon>
        <taxon>ecological metagenomes</taxon>
    </lineage>
</organism>
<feature type="non-terminal residue" evidence="2">
    <location>
        <position position="1"/>
    </location>
</feature>
<keyword evidence="1" id="KW-0812">Transmembrane</keyword>
<sequence>CTETVSNLEGQDFFISLSHQPWRGILNSIERNEVSDIRYNVNKITAGMYLIVVVLFGTALVAEASVPADLDKLLFVKRYTYQSSHYYTDFIDGCENFGGNICILSVKDSTITELVPSMRDGIFGRYDLSFDGKRVVFDWKEKIGKGFRIFEVGIDGAGLRQLTFEPPDEQERIKKYDNSHLGGTSRMYQHHTDDMHPCYLPDGGICFTSTRCEYGTLCDGPDKLTTAVLYRMDGDGKNIEKLTN</sequence>
<name>X0XB34_9ZZZZ</name>
<evidence type="ECO:0000313" key="2">
    <source>
        <dbReference type="EMBL" id="GAG40290.1"/>
    </source>
</evidence>
<dbReference type="SUPFAM" id="SSF82171">
    <property type="entry name" value="DPP6 N-terminal domain-like"/>
    <property type="match status" value="1"/>
</dbReference>
<gene>
    <name evidence="2" type="ORF">S01H1_71324</name>
</gene>
<proteinExistence type="predicted"/>
<keyword evidence="1" id="KW-0472">Membrane</keyword>
<feature type="transmembrane region" description="Helical" evidence="1">
    <location>
        <begin position="46"/>
        <end position="68"/>
    </location>
</feature>
<comment type="caution">
    <text evidence="2">The sequence shown here is derived from an EMBL/GenBank/DDBJ whole genome shotgun (WGS) entry which is preliminary data.</text>
</comment>